<proteinExistence type="predicted"/>
<keyword evidence="4" id="KW-0862">Zinc</keyword>
<evidence type="ECO:0000313" key="7">
    <source>
        <dbReference type="EMBL" id="JAC96792.1"/>
    </source>
</evidence>
<keyword evidence="2" id="KW-0479">Metal-binding</keyword>
<reference evidence="7" key="1">
    <citation type="submission" date="2014-11" db="EMBL/GenBank/DDBJ databases">
        <authorList>
            <person name="Geib S."/>
        </authorList>
    </citation>
    <scope>NUCLEOTIDE SEQUENCE</scope>
</reference>
<dbReference type="PANTHER" id="PTHR46481:SF10">
    <property type="entry name" value="ZINC FINGER BED DOMAIN-CONTAINING PROTEIN 39"/>
    <property type="match status" value="1"/>
</dbReference>
<dbReference type="GO" id="GO:0005634">
    <property type="term" value="C:nucleus"/>
    <property type="evidence" value="ECO:0007669"/>
    <property type="project" value="UniProtKB-SubCell"/>
</dbReference>
<keyword evidence="3" id="KW-0863">Zinc-finger</keyword>
<comment type="subcellular location">
    <subcellularLocation>
        <location evidence="1">Nucleus</location>
    </subcellularLocation>
</comment>
<name>A0A0A1WEG7_ZEUCU</name>
<evidence type="ECO:0000256" key="1">
    <source>
        <dbReference type="ARBA" id="ARBA00004123"/>
    </source>
</evidence>
<keyword evidence="5" id="KW-0539">Nucleus</keyword>
<feature type="region of interest" description="Disordered" evidence="6">
    <location>
        <begin position="1"/>
        <end position="40"/>
    </location>
</feature>
<evidence type="ECO:0000256" key="6">
    <source>
        <dbReference type="SAM" id="MobiDB-lite"/>
    </source>
</evidence>
<gene>
    <name evidence="7" type="primary">TRA1_0</name>
    <name evidence="7" type="ORF">g.56090</name>
</gene>
<dbReference type="InterPro" id="IPR012337">
    <property type="entry name" value="RNaseH-like_sf"/>
</dbReference>
<dbReference type="InterPro" id="IPR052035">
    <property type="entry name" value="ZnF_BED_domain_contain"/>
</dbReference>
<evidence type="ECO:0000256" key="3">
    <source>
        <dbReference type="ARBA" id="ARBA00022771"/>
    </source>
</evidence>
<dbReference type="SUPFAM" id="SSF140996">
    <property type="entry name" value="Hermes dimerisation domain"/>
    <property type="match status" value="1"/>
</dbReference>
<protein>
    <submittedName>
        <fullName evidence="7">Putative AC transposase</fullName>
    </submittedName>
</protein>
<evidence type="ECO:0000256" key="4">
    <source>
        <dbReference type="ARBA" id="ARBA00022833"/>
    </source>
</evidence>
<dbReference type="GO" id="GO:0008270">
    <property type="term" value="F:zinc ion binding"/>
    <property type="evidence" value="ECO:0007669"/>
    <property type="project" value="UniProtKB-KW"/>
</dbReference>
<evidence type="ECO:0000256" key="5">
    <source>
        <dbReference type="ARBA" id="ARBA00023242"/>
    </source>
</evidence>
<feature type="compositionally biased region" description="Polar residues" evidence="6">
    <location>
        <begin position="1"/>
        <end position="26"/>
    </location>
</feature>
<accession>A0A0A1WEG7</accession>
<organism evidence="7">
    <name type="scientific">Zeugodacus cucurbitae</name>
    <name type="common">Melon fruit fly</name>
    <name type="synonym">Bactrocera cucurbitae</name>
    <dbReference type="NCBI Taxonomy" id="28588"/>
    <lineage>
        <taxon>Eukaryota</taxon>
        <taxon>Metazoa</taxon>
        <taxon>Ecdysozoa</taxon>
        <taxon>Arthropoda</taxon>
        <taxon>Hexapoda</taxon>
        <taxon>Insecta</taxon>
        <taxon>Pterygota</taxon>
        <taxon>Neoptera</taxon>
        <taxon>Endopterygota</taxon>
        <taxon>Diptera</taxon>
        <taxon>Brachycera</taxon>
        <taxon>Muscomorpha</taxon>
        <taxon>Tephritoidea</taxon>
        <taxon>Tephritidae</taxon>
        <taxon>Zeugodacus</taxon>
        <taxon>Zeugodacus</taxon>
    </lineage>
</organism>
<reference evidence="7" key="2">
    <citation type="journal article" date="2015" name="Gigascience">
        <title>Reconstructing a comprehensive transcriptome assembly of a white-pupal translocated strain of the pest fruit fly Bactrocera cucurbitae.</title>
        <authorList>
            <person name="Sim S.B."/>
            <person name="Calla B."/>
            <person name="Hall B."/>
            <person name="DeRego T."/>
            <person name="Geib S.M."/>
        </authorList>
    </citation>
    <scope>NUCLEOTIDE SEQUENCE</scope>
</reference>
<dbReference type="PANTHER" id="PTHR46481">
    <property type="entry name" value="ZINC FINGER BED DOMAIN-CONTAINING PROTEIN 4"/>
    <property type="match status" value="1"/>
</dbReference>
<sequence length="262" mass="29170">MIEMPSCSSKPINESPLSEGPSFSSKKPNESSMRELPSCSCKNPQPLISKVFQNIDNFSLDGSKNQKLQHGIVEVVIKDNLPFDFVEGKGFLSFVKQHFPLYKVSTRNTIKAHIEKMYNEEKEICVAMLKFFSYLSLTTDIWTDVEMNSMLGVTIHGVNGTEQFNGTNGVYKLSEAHTVSHISEVFIAALKDFSIDEKQGMAVVTDNGTNIVKAVHDSFGKKRHIPCFEGVNLVCENSLNNPEVNAVVVKCKEIDIVAKKKC</sequence>
<dbReference type="AlphaFoldDB" id="A0A0A1WEG7"/>
<dbReference type="SUPFAM" id="SSF53098">
    <property type="entry name" value="Ribonuclease H-like"/>
    <property type="match status" value="1"/>
</dbReference>
<dbReference type="EMBL" id="GBXI01017499">
    <property type="protein sequence ID" value="JAC96792.1"/>
    <property type="molecule type" value="Transcribed_RNA"/>
</dbReference>
<evidence type="ECO:0000256" key="2">
    <source>
        <dbReference type="ARBA" id="ARBA00022723"/>
    </source>
</evidence>